<sequence>MGLIITIIKLISFLLFFIFLVLGLYETIKVYMYFNKEMKKRKVLKEEYNQKAKKLSLYYLVFVIITIICSILKSL</sequence>
<feature type="transmembrane region" description="Helical" evidence="1">
    <location>
        <begin position="6"/>
        <end position="34"/>
    </location>
</feature>
<keyword evidence="3" id="KW-1185">Reference proteome</keyword>
<keyword evidence="1" id="KW-0472">Membrane</keyword>
<gene>
    <name evidence="2" type="ORF">J2X07_002554</name>
</gene>
<evidence type="ECO:0000313" key="2">
    <source>
        <dbReference type="EMBL" id="MDR7073567.1"/>
    </source>
</evidence>
<evidence type="ECO:0000256" key="1">
    <source>
        <dbReference type="SAM" id="Phobius"/>
    </source>
</evidence>
<accession>A0ABU1U293</accession>
<dbReference type="EMBL" id="JAVDWA010000004">
    <property type="protein sequence ID" value="MDR7073567.1"/>
    <property type="molecule type" value="Genomic_DNA"/>
</dbReference>
<organism evidence="2 3">
    <name type="scientific">Fictibacillus barbaricus</name>
    <dbReference type="NCBI Taxonomy" id="182136"/>
    <lineage>
        <taxon>Bacteria</taxon>
        <taxon>Bacillati</taxon>
        <taxon>Bacillota</taxon>
        <taxon>Bacilli</taxon>
        <taxon>Bacillales</taxon>
        <taxon>Fictibacillaceae</taxon>
        <taxon>Fictibacillus</taxon>
    </lineage>
</organism>
<feature type="transmembrane region" description="Helical" evidence="1">
    <location>
        <begin position="55"/>
        <end position="73"/>
    </location>
</feature>
<comment type="caution">
    <text evidence="2">The sequence shown here is derived from an EMBL/GenBank/DDBJ whole genome shotgun (WGS) entry which is preliminary data.</text>
</comment>
<keyword evidence="1" id="KW-0812">Transmembrane</keyword>
<reference evidence="2 3" key="1">
    <citation type="submission" date="2023-07" db="EMBL/GenBank/DDBJ databases">
        <title>Sorghum-associated microbial communities from plants grown in Nebraska, USA.</title>
        <authorList>
            <person name="Schachtman D."/>
        </authorList>
    </citation>
    <scope>NUCLEOTIDE SEQUENCE [LARGE SCALE GENOMIC DNA]</scope>
    <source>
        <strain evidence="2 3">BE211</strain>
    </source>
</reference>
<evidence type="ECO:0000313" key="3">
    <source>
        <dbReference type="Proteomes" id="UP001258181"/>
    </source>
</evidence>
<dbReference type="Proteomes" id="UP001258181">
    <property type="component" value="Unassembled WGS sequence"/>
</dbReference>
<protein>
    <submittedName>
        <fullName evidence="2">Formate hydrogenlyase subunit 3/multisubunit Na+/H+ antiporter MnhD subunit</fullName>
    </submittedName>
</protein>
<proteinExistence type="predicted"/>
<keyword evidence="1" id="KW-1133">Transmembrane helix</keyword>
<name>A0ABU1U293_9BACL</name>